<gene>
    <name evidence="1" type="ORF">BCR36DRAFT_580691</name>
</gene>
<sequence>MNSKKCKSSSNIIFNDQLKHMDINSRLILQSGNSYNFRKLSSSNSRESLLSSKSEYSLILNNNDFSYRNEKKYYQLLEKHRLRQDKIKKLSTRTNILSNNEFGIKNAPNSTDRLPKITKSSYQALSGFCQRNCPLPSAKEIININFSDKYEKECRKKKRENKTYYNTLRKTVSYPVVKPKNINENINNEIKEIKELENSIIQKSLQNLVNCARRTGRGLFCGV</sequence>
<evidence type="ECO:0000313" key="2">
    <source>
        <dbReference type="Proteomes" id="UP000193719"/>
    </source>
</evidence>
<evidence type="ECO:0000313" key="1">
    <source>
        <dbReference type="EMBL" id="ORX57277.1"/>
    </source>
</evidence>
<dbReference type="OrthoDB" id="10453754at2759"/>
<keyword evidence="2" id="KW-1185">Reference proteome</keyword>
<comment type="caution">
    <text evidence="1">The sequence shown here is derived from an EMBL/GenBank/DDBJ whole genome shotgun (WGS) entry which is preliminary data.</text>
</comment>
<protein>
    <submittedName>
        <fullName evidence="1">Uncharacterized protein</fullName>
    </submittedName>
</protein>
<dbReference type="EMBL" id="MCFH01000006">
    <property type="protein sequence ID" value="ORX57277.1"/>
    <property type="molecule type" value="Genomic_DNA"/>
</dbReference>
<organism evidence="1 2">
    <name type="scientific">Piromyces finnis</name>
    <dbReference type="NCBI Taxonomy" id="1754191"/>
    <lineage>
        <taxon>Eukaryota</taxon>
        <taxon>Fungi</taxon>
        <taxon>Fungi incertae sedis</taxon>
        <taxon>Chytridiomycota</taxon>
        <taxon>Chytridiomycota incertae sedis</taxon>
        <taxon>Neocallimastigomycetes</taxon>
        <taxon>Neocallimastigales</taxon>
        <taxon>Neocallimastigaceae</taxon>
        <taxon>Piromyces</taxon>
    </lineage>
</organism>
<dbReference type="Proteomes" id="UP000193719">
    <property type="component" value="Unassembled WGS sequence"/>
</dbReference>
<proteinExistence type="predicted"/>
<reference evidence="1 2" key="2">
    <citation type="submission" date="2016-08" db="EMBL/GenBank/DDBJ databases">
        <title>Pervasive Adenine N6-methylation of Active Genes in Fungi.</title>
        <authorList>
            <consortium name="DOE Joint Genome Institute"/>
            <person name="Mondo S.J."/>
            <person name="Dannebaum R.O."/>
            <person name="Kuo R.C."/>
            <person name="Labutti K."/>
            <person name="Haridas S."/>
            <person name="Kuo A."/>
            <person name="Salamov A."/>
            <person name="Ahrendt S.R."/>
            <person name="Lipzen A."/>
            <person name="Sullivan W."/>
            <person name="Andreopoulos W.B."/>
            <person name="Clum A."/>
            <person name="Lindquist E."/>
            <person name="Daum C."/>
            <person name="Ramamoorthy G.K."/>
            <person name="Gryganskyi A."/>
            <person name="Culley D."/>
            <person name="Magnuson J.K."/>
            <person name="James T.Y."/>
            <person name="O'Malley M.A."/>
            <person name="Stajich J.E."/>
            <person name="Spatafora J.W."/>
            <person name="Visel A."/>
            <person name="Grigoriev I.V."/>
        </authorList>
    </citation>
    <scope>NUCLEOTIDE SEQUENCE [LARGE SCALE GENOMIC DNA]</scope>
    <source>
        <strain evidence="2">finn</strain>
    </source>
</reference>
<name>A0A1Y1VIP4_9FUNG</name>
<reference evidence="1 2" key="1">
    <citation type="submission" date="2016-08" db="EMBL/GenBank/DDBJ databases">
        <title>Genomes of anaerobic fungi encode conserved fungal cellulosomes for biomass hydrolysis.</title>
        <authorList>
            <consortium name="DOE Joint Genome Institute"/>
            <person name="Haitjema C.H."/>
            <person name="Gilmore S.P."/>
            <person name="Henske J.K."/>
            <person name="Solomon K.V."/>
            <person name="De Groot R."/>
            <person name="Kuo A."/>
            <person name="Mondo S.J."/>
            <person name="Salamov A.A."/>
            <person name="Labutti K."/>
            <person name="Zhao Z."/>
            <person name="Chiniquy J."/>
            <person name="Barry K."/>
            <person name="Brewer H.M."/>
            <person name="Purvine S.O."/>
            <person name="Wright A.T."/>
            <person name="Boxma B."/>
            <person name="Van Alen T."/>
            <person name="Hackstein J.H."/>
            <person name="Baker S.E."/>
            <person name="Grigoriev I.V."/>
            <person name="O'Malley M.A."/>
        </authorList>
    </citation>
    <scope>NUCLEOTIDE SEQUENCE [LARGE SCALE GENOMIC DNA]</scope>
    <source>
        <strain evidence="2">finn</strain>
    </source>
</reference>
<accession>A0A1Y1VIP4</accession>
<dbReference type="AlphaFoldDB" id="A0A1Y1VIP4"/>